<dbReference type="Pfam" id="PF02954">
    <property type="entry name" value="HTH_8"/>
    <property type="match status" value="1"/>
</dbReference>
<dbReference type="OrthoDB" id="9803970at2"/>
<protein>
    <submittedName>
        <fullName evidence="9">PAS domain S-box-containing protein</fullName>
    </submittedName>
</protein>
<gene>
    <name evidence="9" type="ORF">EV210_12114</name>
</gene>
<keyword evidence="1" id="KW-0547">Nucleotide-binding</keyword>
<dbReference type="SUPFAM" id="SSF55785">
    <property type="entry name" value="PYP-like sensor domain (PAS domain)"/>
    <property type="match status" value="1"/>
</dbReference>
<keyword evidence="2" id="KW-0067">ATP-binding</keyword>
<dbReference type="InterPro" id="IPR025662">
    <property type="entry name" value="Sigma_54_int_dom_ATP-bd_1"/>
</dbReference>
<dbReference type="GO" id="GO:0043565">
    <property type="term" value="F:sequence-specific DNA binding"/>
    <property type="evidence" value="ECO:0007669"/>
    <property type="project" value="InterPro"/>
</dbReference>
<dbReference type="InterPro" id="IPR035965">
    <property type="entry name" value="PAS-like_dom_sf"/>
</dbReference>
<evidence type="ECO:0000256" key="2">
    <source>
        <dbReference type="ARBA" id="ARBA00022840"/>
    </source>
</evidence>
<dbReference type="InterPro" id="IPR025943">
    <property type="entry name" value="Sigma_54_int_dom_ATP-bd_2"/>
</dbReference>
<dbReference type="PANTHER" id="PTHR32071">
    <property type="entry name" value="TRANSCRIPTIONAL REGULATORY PROTEIN"/>
    <property type="match status" value="1"/>
</dbReference>
<keyword evidence="4" id="KW-0238">DNA-binding</keyword>
<dbReference type="Gene3D" id="3.30.450.20">
    <property type="entry name" value="PAS domain"/>
    <property type="match status" value="1"/>
</dbReference>
<dbReference type="Gene3D" id="3.40.50.300">
    <property type="entry name" value="P-loop containing nucleotide triphosphate hydrolases"/>
    <property type="match status" value="1"/>
</dbReference>
<dbReference type="PROSITE" id="PS50045">
    <property type="entry name" value="SIGMA54_INTERACT_4"/>
    <property type="match status" value="1"/>
</dbReference>
<evidence type="ECO:0000256" key="5">
    <source>
        <dbReference type="ARBA" id="ARBA00023163"/>
    </source>
</evidence>
<evidence type="ECO:0000313" key="10">
    <source>
        <dbReference type="Proteomes" id="UP000295063"/>
    </source>
</evidence>
<feature type="coiled-coil region" evidence="6">
    <location>
        <begin position="110"/>
        <end position="137"/>
    </location>
</feature>
<dbReference type="Pfam" id="PF25601">
    <property type="entry name" value="AAA_lid_14"/>
    <property type="match status" value="1"/>
</dbReference>
<keyword evidence="6" id="KW-0175">Coiled coil</keyword>
<dbReference type="Gene3D" id="1.10.10.60">
    <property type="entry name" value="Homeodomain-like"/>
    <property type="match status" value="1"/>
</dbReference>
<dbReference type="InterPro" id="IPR027417">
    <property type="entry name" value="P-loop_NTPase"/>
</dbReference>
<dbReference type="InterPro" id="IPR000014">
    <property type="entry name" value="PAS"/>
</dbReference>
<dbReference type="InterPro" id="IPR009057">
    <property type="entry name" value="Homeodomain-like_sf"/>
</dbReference>
<sequence>MEIHDLLNLAVESLYLSIVIDEVGTIRYISRAYADIIGLRTEDIVGKPVEKVIPNTRLTNIMKTGQAELGQIFMMKNGTPTICNRFPIRDKNGKICGAISTATFYDIDKVARLKEEIDKLRKENQIYQRQLAALKQIPFSISAVIGNTPPMQKIKATIEKVADSNLAVLITGETGTGKEVFANAVHQLSNRRYGNFIKVNCAAIPKDLLESELFGYTEGAFSGASKGGKVGKFEQANNGTMLLDEIGELPLPLQSKLLRILQEREIERIGGVKPVSLDVRIICCTNQNIDQMISKGKFRQDLYYRINTVELAIPPLRDRLIDIPVLCEHFIQKINQYHNCSIIGISDNVLQHFLSYDWPGNIRELEHVLERACVMSSTDILDADHFDFFLPRVYRNVTAEGSDSISKMQTLSTKRHQAEKKAIIQALESTNGNKTKAALLLDIPRSQLYEKLKRYDLL</sequence>
<dbReference type="Gene3D" id="1.10.8.60">
    <property type="match status" value="1"/>
</dbReference>
<evidence type="ECO:0000256" key="6">
    <source>
        <dbReference type="SAM" id="Coils"/>
    </source>
</evidence>
<comment type="caution">
    <text evidence="9">The sequence shown here is derived from an EMBL/GenBank/DDBJ whole genome shotgun (WGS) entry which is preliminary data.</text>
</comment>
<keyword evidence="3" id="KW-0805">Transcription regulation</keyword>
<dbReference type="InterPro" id="IPR003593">
    <property type="entry name" value="AAA+_ATPase"/>
</dbReference>
<evidence type="ECO:0000313" key="9">
    <source>
        <dbReference type="EMBL" id="TCL32449.1"/>
    </source>
</evidence>
<dbReference type="GO" id="GO:0005524">
    <property type="term" value="F:ATP binding"/>
    <property type="evidence" value="ECO:0007669"/>
    <property type="project" value="UniProtKB-KW"/>
</dbReference>
<proteinExistence type="predicted"/>
<dbReference type="FunFam" id="3.40.50.300:FF:000006">
    <property type="entry name" value="DNA-binding transcriptional regulator NtrC"/>
    <property type="match status" value="1"/>
</dbReference>
<dbReference type="CDD" id="cd00130">
    <property type="entry name" value="PAS"/>
    <property type="match status" value="1"/>
</dbReference>
<name>A0A4R1PPU1_9FIRM</name>
<dbReference type="InterPro" id="IPR002078">
    <property type="entry name" value="Sigma_54_int"/>
</dbReference>
<feature type="domain" description="Sigma-54 factor interaction" evidence="7">
    <location>
        <begin position="144"/>
        <end position="374"/>
    </location>
</feature>
<dbReference type="GO" id="GO:0006355">
    <property type="term" value="P:regulation of DNA-templated transcription"/>
    <property type="evidence" value="ECO:0007669"/>
    <property type="project" value="InterPro"/>
</dbReference>
<dbReference type="SUPFAM" id="SSF46689">
    <property type="entry name" value="Homeodomain-like"/>
    <property type="match status" value="1"/>
</dbReference>
<reference evidence="9 10" key="1">
    <citation type="submission" date="2019-03" db="EMBL/GenBank/DDBJ databases">
        <title>Genomic Encyclopedia of Type Strains, Phase IV (KMG-IV): sequencing the most valuable type-strain genomes for metagenomic binning, comparative biology and taxonomic classification.</title>
        <authorList>
            <person name="Goeker M."/>
        </authorList>
    </citation>
    <scope>NUCLEOTIDE SEQUENCE [LARGE SCALE GENOMIC DNA]</scope>
    <source>
        <strain evidence="9 10">DSM 15969</strain>
    </source>
</reference>
<dbReference type="PROSITE" id="PS50112">
    <property type="entry name" value="PAS"/>
    <property type="match status" value="1"/>
</dbReference>
<dbReference type="PRINTS" id="PR01590">
    <property type="entry name" value="HTHFIS"/>
</dbReference>
<dbReference type="InterPro" id="IPR025944">
    <property type="entry name" value="Sigma_54_int_dom_CS"/>
</dbReference>
<dbReference type="Pfam" id="PF00158">
    <property type="entry name" value="Sigma54_activat"/>
    <property type="match status" value="1"/>
</dbReference>
<dbReference type="PROSITE" id="PS00688">
    <property type="entry name" value="SIGMA54_INTERACT_3"/>
    <property type="match status" value="1"/>
</dbReference>
<dbReference type="Proteomes" id="UP000295063">
    <property type="component" value="Unassembled WGS sequence"/>
</dbReference>
<keyword evidence="5" id="KW-0804">Transcription</keyword>
<dbReference type="SMART" id="SM00382">
    <property type="entry name" value="AAA"/>
    <property type="match status" value="1"/>
</dbReference>
<evidence type="ECO:0000256" key="1">
    <source>
        <dbReference type="ARBA" id="ARBA00022741"/>
    </source>
</evidence>
<dbReference type="SUPFAM" id="SSF52540">
    <property type="entry name" value="P-loop containing nucleoside triphosphate hydrolases"/>
    <property type="match status" value="1"/>
</dbReference>
<evidence type="ECO:0000259" key="7">
    <source>
        <dbReference type="PROSITE" id="PS50045"/>
    </source>
</evidence>
<dbReference type="EMBL" id="SLUI01000021">
    <property type="protein sequence ID" value="TCL32449.1"/>
    <property type="molecule type" value="Genomic_DNA"/>
</dbReference>
<dbReference type="CDD" id="cd00009">
    <property type="entry name" value="AAA"/>
    <property type="match status" value="1"/>
</dbReference>
<dbReference type="NCBIfam" id="TIGR00229">
    <property type="entry name" value="sensory_box"/>
    <property type="match status" value="1"/>
</dbReference>
<dbReference type="InterPro" id="IPR058031">
    <property type="entry name" value="AAA_lid_NorR"/>
</dbReference>
<feature type="domain" description="PAS" evidence="8">
    <location>
        <begin position="18"/>
        <end position="47"/>
    </location>
</feature>
<dbReference type="AlphaFoldDB" id="A0A4R1PPU1"/>
<dbReference type="PANTHER" id="PTHR32071:SF57">
    <property type="entry name" value="C4-DICARBOXYLATE TRANSPORT TRANSCRIPTIONAL REGULATORY PROTEIN DCTD"/>
    <property type="match status" value="1"/>
</dbReference>
<dbReference type="Pfam" id="PF13426">
    <property type="entry name" value="PAS_9"/>
    <property type="match status" value="1"/>
</dbReference>
<dbReference type="InterPro" id="IPR002197">
    <property type="entry name" value="HTH_Fis"/>
</dbReference>
<accession>A0A4R1PPU1</accession>
<evidence type="ECO:0000259" key="8">
    <source>
        <dbReference type="PROSITE" id="PS50112"/>
    </source>
</evidence>
<dbReference type="PROSITE" id="PS00676">
    <property type="entry name" value="SIGMA54_INTERACT_2"/>
    <property type="match status" value="1"/>
</dbReference>
<dbReference type="PROSITE" id="PS00675">
    <property type="entry name" value="SIGMA54_INTERACT_1"/>
    <property type="match status" value="1"/>
</dbReference>
<organism evidence="9 10">
    <name type="scientific">Anaerospora hongkongensis</name>
    <dbReference type="NCBI Taxonomy" id="244830"/>
    <lineage>
        <taxon>Bacteria</taxon>
        <taxon>Bacillati</taxon>
        <taxon>Bacillota</taxon>
        <taxon>Negativicutes</taxon>
        <taxon>Selenomonadales</taxon>
        <taxon>Sporomusaceae</taxon>
        <taxon>Anaerospora</taxon>
    </lineage>
</organism>
<dbReference type="RefSeq" id="WP_132083364.1">
    <property type="nucleotide sequence ID" value="NZ_SLUI01000021.1"/>
</dbReference>
<evidence type="ECO:0000256" key="3">
    <source>
        <dbReference type="ARBA" id="ARBA00023015"/>
    </source>
</evidence>
<evidence type="ECO:0000256" key="4">
    <source>
        <dbReference type="ARBA" id="ARBA00023125"/>
    </source>
</evidence>
<keyword evidence="10" id="KW-1185">Reference proteome</keyword>